<evidence type="ECO:0000313" key="2">
    <source>
        <dbReference type="EMBL" id="CAG7824760.1"/>
    </source>
</evidence>
<dbReference type="PROSITE" id="PS01094">
    <property type="entry name" value="UPF0076"/>
    <property type="match status" value="1"/>
</dbReference>
<dbReference type="InterPro" id="IPR019897">
    <property type="entry name" value="RidA_CS"/>
</dbReference>
<evidence type="ECO:0000256" key="1">
    <source>
        <dbReference type="ARBA" id="ARBA00010552"/>
    </source>
</evidence>
<dbReference type="PANTHER" id="PTHR11803:SF39">
    <property type="entry name" value="2-IMINOBUTANOATE_2-IMINOPROPANOATE DEAMINASE"/>
    <property type="match status" value="1"/>
</dbReference>
<dbReference type="GO" id="GO:0005739">
    <property type="term" value="C:mitochondrion"/>
    <property type="evidence" value="ECO:0007669"/>
    <property type="project" value="TreeGrafter"/>
</dbReference>
<evidence type="ECO:0000313" key="3">
    <source>
        <dbReference type="Proteomes" id="UP000708208"/>
    </source>
</evidence>
<dbReference type="InterPro" id="IPR006175">
    <property type="entry name" value="YjgF/YER057c/UK114"/>
</dbReference>
<dbReference type="CDD" id="cd00448">
    <property type="entry name" value="YjgF_YER057c_UK114_family"/>
    <property type="match status" value="1"/>
</dbReference>
<keyword evidence="3" id="KW-1185">Reference proteome</keyword>
<dbReference type="NCBIfam" id="TIGR00004">
    <property type="entry name" value="Rid family detoxifying hydrolase"/>
    <property type="match status" value="1"/>
</dbReference>
<dbReference type="AlphaFoldDB" id="A0A8J2PWS5"/>
<gene>
    <name evidence="2" type="ORF">AFUS01_LOCUS34902</name>
</gene>
<dbReference type="OrthoDB" id="309640at2759"/>
<dbReference type="GO" id="GO:0019239">
    <property type="term" value="F:deaminase activity"/>
    <property type="evidence" value="ECO:0007669"/>
    <property type="project" value="TreeGrafter"/>
</dbReference>
<reference evidence="2" key="1">
    <citation type="submission" date="2021-06" db="EMBL/GenBank/DDBJ databases">
        <authorList>
            <person name="Hodson N. C."/>
            <person name="Mongue J. A."/>
            <person name="Jaron S. K."/>
        </authorList>
    </citation>
    <scope>NUCLEOTIDE SEQUENCE</scope>
</reference>
<accession>A0A8J2PWS5</accession>
<dbReference type="InterPro" id="IPR006056">
    <property type="entry name" value="RidA"/>
</dbReference>
<dbReference type="Proteomes" id="UP000708208">
    <property type="component" value="Unassembled WGS sequence"/>
</dbReference>
<name>A0A8J2PWS5_9HEXA</name>
<dbReference type="EMBL" id="CAJVCH010533877">
    <property type="protein sequence ID" value="CAG7824760.1"/>
    <property type="molecule type" value="Genomic_DNA"/>
</dbReference>
<comment type="similarity">
    <text evidence="1">Belongs to the RutC family.</text>
</comment>
<organism evidence="2 3">
    <name type="scientific">Allacma fusca</name>
    <dbReference type="NCBI Taxonomy" id="39272"/>
    <lineage>
        <taxon>Eukaryota</taxon>
        <taxon>Metazoa</taxon>
        <taxon>Ecdysozoa</taxon>
        <taxon>Arthropoda</taxon>
        <taxon>Hexapoda</taxon>
        <taxon>Collembola</taxon>
        <taxon>Symphypleona</taxon>
        <taxon>Sminthuridae</taxon>
        <taxon>Allacma</taxon>
    </lineage>
</organism>
<dbReference type="Pfam" id="PF01042">
    <property type="entry name" value="Ribonuc_L-PSP"/>
    <property type="match status" value="1"/>
</dbReference>
<protein>
    <submittedName>
        <fullName evidence="2">Uncharacterized protein</fullName>
    </submittedName>
</protein>
<sequence length="135" mass="14754">MASIIRRIIRSPQVVAPLAPYSQGVVVNNVLYLSGQIGMNLEQEVLEGIENQTRQALTNIGHVLTAAGATYNNVVKVTVLLDDIKNFDVMNKVYSEFFTQNLPARAAYQVAKLPKNALIEIEAVAVVGEITESKL</sequence>
<comment type="caution">
    <text evidence="2">The sequence shown here is derived from an EMBL/GenBank/DDBJ whole genome shotgun (WGS) entry which is preliminary data.</text>
</comment>
<dbReference type="FunFam" id="3.30.1330.40:FF:000001">
    <property type="entry name" value="L-PSP family endoribonuclease"/>
    <property type="match status" value="1"/>
</dbReference>
<dbReference type="GO" id="GO:0005829">
    <property type="term" value="C:cytosol"/>
    <property type="evidence" value="ECO:0007669"/>
    <property type="project" value="TreeGrafter"/>
</dbReference>
<dbReference type="PANTHER" id="PTHR11803">
    <property type="entry name" value="2-IMINOBUTANOATE/2-IMINOPROPANOATE DEAMINASE RIDA"/>
    <property type="match status" value="1"/>
</dbReference>
<proteinExistence type="inferred from homology"/>